<feature type="domain" description="Smr" evidence="9">
    <location>
        <begin position="856"/>
        <end position="927"/>
    </location>
</feature>
<evidence type="ECO:0000256" key="3">
    <source>
        <dbReference type="ARBA" id="ARBA00022801"/>
    </source>
</evidence>
<protein>
    <submittedName>
        <fullName evidence="10">MutS2</fullName>
    </submittedName>
</protein>
<dbReference type="SMART" id="SM00463">
    <property type="entry name" value="SMR"/>
    <property type="match status" value="1"/>
</dbReference>
<keyword evidence="3" id="KW-0378">Hydrolase</keyword>
<dbReference type="InterPro" id="IPR027417">
    <property type="entry name" value="P-loop_NTPase"/>
</dbReference>
<keyword evidence="5" id="KW-0694">RNA-binding</keyword>
<name>A0A0B0PHV5_GOSAR</name>
<evidence type="ECO:0000313" key="10">
    <source>
        <dbReference type="EMBL" id="KHG26053.1"/>
    </source>
</evidence>
<dbReference type="Gene3D" id="3.30.1370.110">
    <property type="match status" value="1"/>
</dbReference>
<dbReference type="GO" id="GO:0019843">
    <property type="term" value="F:rRNA binding"/>
    <property type="evidence" value="ECO:0007669"/>
    <property type="project" value="UniProtKB-KW"/>
</dbReference>
<keyword evidence="4" id="KW-0067">ATP-binding</keyword>
<evidence type="ECO:0000256" key="4">
    <source>
        <dbReference type="ARBA" id="ARBA00022840"/>
    </source>
</evidence>
<evidence type="ECO:0000313" key="11">
    <source>
        <dbReference type="Proteomes" id="UP000032142"/>
    </source>
</evidence>
<dbReference type="GO" id="GO:0005524">
    <property type="term" value="F:ATP binding"/>
    <property type="evidence" value="ECO:0007669"/>
    <property type="project" value="UniProtKB-KW"/>
</dbReference>
<dbReference type="PANTHER" id="PTHR48466:SF1">
    <property type="entry name" value="SMR DOMAIN-CONTAINING PROTEIN"/>
    <property type="match status" value="1"/>
</dbReference>
<dbReference type="SMART" id="SM00534">
    <property type="entry name" value="MUTSac"/>
    <property type="match status" value="1"/>
</dbReference>
<dbReference type="InterPro" id="IPR024286">
    <property type="entry name" value="DUF3700"/>
</dbReference>
<evidence type="ECO:0000256" key="5">
    <source>
        <dbReference type="ARBA" id="ARBA00022884"/>
    </source>
</evidence>
<reference evidence="11" key="1">
    <citation type="submission" date="2014-09" db="EMBL/GenBank/DDBJ databases">
        <authorList>
            <person name="Mudge J."/>
            <person name="Ramaraj T."/>
            <person name="Lindquist I.E."/>
            <person name="Bharti A.K."/>
            <person name="Sundararajan A."/>
            <person name="Cameron C.T."/>
            <person name="Woodward J.E."/>
            <person name="May G.D."/>
            <person name="Brubaker C."/>
            <person name="Broadhvest J."/>
            <person name="Wilkins T.A."/>
        </authorList>
    </citation>
    <scope>NUCLEOTIDE SEQUENCE</scope>
    <source>
        <strain evidence="11">cv. AKA8401</strain>
    </source>
</reference>
<evidence type="ECO:0000256" key="8">
    <source>
        <dbReference type="SAM" id="MobiDB-lite"/>
    </source>
</evidence>
<dbReference type="InterPro" id="IPR029055">
    <property type="entry name" value="Ntn_hydrolases_N"/>
</dbReference>
<feature type="region of interest" description="Disordered" evidence="8">
    <location>
        <begin position="814"/>
        <end position="844"/>
    </location>
</feature>
<keyword evidence="11" id="KW-1185">Reference proteome</keyword>
<dbReference type="GO" id="GO:0016887">
    <property type="term" value="F:ATP hydrolysis activity"/>
    <property type="evidence" value="ECO:0007669"/>
    <property type="project" value="InterPro"/>
</dbReference>
<dbReference type="GO" id="GO:0030983">
    <property type="term" value="F:mismatched DNA binding"/>
    <property type="evidence" value="ECO:0007669"/>
    <property type="project" value="InterPro"/>
</dbReference>
<dbReference type="GO" id="GO:0045910">
    <property type="term" value="P:negative regulation of DNA recombination"/>
    <property type="evidence" value="ECO:0007669"/>
    <property type="project" value="InterPro"/>
</dbReference>
<feature type="coiled-coil region" evidence="7">
    <location>
        <begin position="640"/>
        <end position="721"/>
    </location>
</feature>
<keyword evidence="1" id="KW-0699">rRNA-binding</keyword>
<keyword evidence="2" id="KW-0547">Nucleotide-binding</keyword>
<evidence type="ECO:0000256" key="6">
    <source>
        <dbReference type="ARBA" id="ARBA00023125"/>
    </source>
</evidence>
<keyword evidence="7" id="KW-0175">Coiled coil</keyword>
<evidence type="ECO:0000256" key="1">
    <source>
        <dbReference type="ARBA" id="ARBA00022730"/>
    </source>
</evidence>
<dbReference type="InterPro" id="IPR036063">
    <property type="entry name" value="Smr_dom_sf"/>
</dbReference>
<dbReference type="Gene3D" id="3.40.50.300">
    <property type="entry name" value="P-loop containing nucleotide triphosphate hydrolases"/>
    <property type="match status" value="1"/>
</dbReference>
<dbReference type="Pfam" id="PF01713">
    <property type="entry name" value="Smr"/>
    <property type="match status" value="1"/>
</dbReference>
<organism evidence="10 11">
    <name type="scientific">Gossypium arboreum</name>
    <name type="common">Tree cotton</name>
    <name type="synonym">Gossypium nanking</name>
    <dbReference type="NCBI Taxonomy" id="29729"/>
    <lineage>
        <taxon>Eukaryota</taxon>
        <taxon>Viridiplantae</taxon>
        <taxon>Streptophyta</taxon>
        <taxon>Embryophyta</taxon>
        <taxon>Tracheophyta</taxon>
        <taxon>Spermatophyta</taxon>
        <taxon>Magnoliopsida</taxon>
        <taxon>eudicotyledons</taxon>
        <taxon>Gunneridae</taxon>
        <taxon>Pentapetalae</taxon>
        <taxon>rosids</taxon>
        <taxon>malvids</taxon>
        <taxon>Malvales</taxon>
        <taxon>Malvaceae</taxon>
        <taxon>Malvoideae</taxon>
        <taxon>Gossypium</taxon>
    </lineage>
</organism>
<dbReference type="InterPro" id="IPR005747">
    <property type="entry name" value="MutS2"/>
</dbReference>
<dbReference type="SUPFAM" id="SSF48334">
    <property type="entry name" value="DNA repair protein MutS, domain III"/>
    <property type="match status" value="1"/>
</dbReference>
<dbReference type="GO" id="GO:0140664">
    <property type="term" value="F:ATP-dependent DNA damage sensor activity"/>
    <property type="evidence" value="ECO:0007669"/>
    <property type="project" value="InterPro"/>
</dbReference>
<dbReference type="InterPro" id="IPR045076">
    <property type="entry name" value="MutS"/>
</dbReference>
<dbReference type="FunFam" id="3.40.50.300:FF:001814">
    <property type="entry name" value="DNA mismatch repair protein MutS type 2"/>
    <property type="match status" value="1"/>
</dbReference>
<dbReference type="PROSITE" id="PS00486">
    <property type="entry name" value="DNA_MISMATCH_REPAIR_2"/>
    <property type="match status" value="1"/>
</dbReference>
<dbReference type="Gene3D" id="3.60.20.10">
    <property type="entry name" value="Glutamine Phosphoribosylpyrophosphate, subunit 1, domain 1"/>
    <property type="match status" value="1"/>
</dbReference>
<dbReference type="InterPro" id="IPR002625">
    <property type="entry name" value="Smr_dom"/>
</dbReference>
<dbReference type="SUPFAM" id="SSF56235">
    <property type="entry name" value="N-terminal nucleophile aminohydrolases (Ntn hydrolases)"/>
    <property type="match status" value="1"/>
</dbReference>
<accession>A0A0B0PHV5</accession>
<evidence type="ECO:0000259" key="9">
    <source>
        <dbReference type="PROSITE" id="PS50828"/>
    </source>
</evidence>
<dbReference type="SUPFAM" id="SSF160443">
    <property type="entry name" value="SMR domain-like"/>
    <property type="match status" value="1"/>
</dbReference>
<dbReference type="Proteomes" id="UP000032142">
    <property type="component" value="Unassembled WGS sequence"/>
</dbReference>
<dbReference type="InterPro" id="IPR000432">
    <property type="entry name" value="DNA_mismatch_repair_MutS_C"/>
</dbReference>
<dbReference type="AlphaFoldDB" id="A0A0B0PHV5"/>
<gene>
    <name evidence="10" type="ORF">F383_10085</name>
</gene>
<proteinExistence type="predicted"/>
<dbReference type="InterPro" id="IPR036187">
    <property type="entry name" value="DNA_mismatch_repair_MutS_sf"/>
</dbReference>
<dbReference type="InterPro" id="IPR007696">
    <property type="entry name" value="DNA_mismatch_repair_MutS_core"/>
</dbReference>
<dbReference type="GO" id="GO:0006298">
    <property type="term" value="P:mismatch repair"/>
    <property type="evidence" value="ECO:0007669"/>
    <property type="project" value="InterPro"/>
</dbReference>
<evidence type="ECO:0000256" key="7">
    <source>
        <dbReference type="SAM" id="Coils"/>
    </source>
</evidence>
<dbReference type="NCBIfam" id="TIGR01069">
    <property type="entry name" value="mutS2"/>
    <property type="match status" value="1"/>
</dbReference>
<dbReference type="Pfam" id="PF12481">
    <property type="entry name" value="DUF3700"/>
    <property type="match status" value="1"/>
</dbReference>
<dbReference type="Pfam" id="PF00488">
    <property type="entry name" value="MutS_V"/>
    <property type="match status" value="1"/>
</dbReference>
<dbReference type="SMART" id="SM01172">
    <property type="entry name" value="DUF3700"/>
    <property type="match status" value="1"/>
</dbReference>
<dbReference type="PROSITE" id="PS50828">
    <property type="entry name" value="SMR"/>
    <property type="match status" value="1"/>
</dbReference>
<dbReference type="SUPFAM" id="SSF52540">
    <property type="entry name" value="P-loop containing nucleoside triphosphate hydrolases"/>
    <property type="match status" value="1"/>
</dbReference>
<dbReference type="GO" id="GO:0004519">
    <property type="term" value="F:endonuclease activity"/>
    <property type="evidence" value="ECO:0007669"/>
    <property type="project" value="UniProtKB-KW"/>
</dbReference>
<dbReference type="PANTHER" id="PTHR48466">
    <property type="entry name" value="OS10G0509000 PROTEIN-RELATED"/>
    <property type="match status" value="1"/>
</dbReference>
<sequence>MQLSTYFLSLQNPPSLSYRHRLCHHYLSKRPFRHKLICTLANSADQRSSELVTTLQSETLKTLEWPSLCNYLSPFTSTSMAFSLTKTAAVPVGQSREESQKLLDQTTSALHALEALKSEPLDLSVIEDVSEILHSAASGQVLTVRELCRVRRMLGAARAVSEKLAAIAEGGSLERYTPLLEILQGCNFQLELERKIGFCIDCSLSTILGRASEELELIREERKRNMENLDFLLKEVSVSIFQAGGIDKPLITKRRSRMCVGVKATHKYLLPGGVVLNVSSSGATYFMEPKEAVELNNIEVKLSNSEKAEEMAILSLLTSEIAESEAEIKYLLDRLIEVDLAFARAAYAQWVNGVCPILSSKESEMLISNGADNALSIDIEGMQHPLLLGSFLSNSTDFITSNSMGPSVLGNTSGEMTPIKSSKVVSNFPIPIDIKVQCGTRVVIISGPNTGGKTASMKTLGLASIMSKAGMYLPAKKQPRLPWFDLVLADIGDSQSLEQSLSTFSGHISQICEILEVASKESLVLIDEIGSGTDPSEGVALSTSILQYLKNRVYLAFVTTHYADLSRLKEMDPQYENAAMEFSLETLQPTYQILWGRTGDSNALTIAKSIGFDGNIIERAKMWVESLMPEKQQERKGVLQQSLMEERNSLEAQFKRAESLHAEIMKLYYEVSSEAENLEERERALRAKETQKVEQELNAAKSQIETVVQEFENQLQTANSEEFNSLVKKSESAINSILKAHQPGYSFSFTETDTSSYQPVSGEQVHLKGLGNKLATVVAASEDDDTVLVQYGKIRVRVEKSNVRPISSSKQNIAISSGQSFERQGEQSREVPSNSDATESGAITYGPLIQTSKNTVDLRGMRVEEAELQLDMAIAARGSNSVLFIVHGMGTGVIKERALEMLRNHPRVMKYEQEKPLNYGCTVAYINSQALAWHECFVNEITRLQQFRDKHELKVLAPFRVPRICISFSISVSAKMLAVFEKAIGNPPEELRLPSVGLDSDGKKTREEILQTFRLLWPESTFYHLSNGNFMTLSHGAQGPLHPRSMVVMDDIFCIFIGTLVNISELRRHYGLSRQATEAMLVVDAYKVFRDRAPYPPDQVIKDLEGKFAFILFDAKSSTLFVARDREGSIQLKWGMAGDGSLVLSDDPNTIEKACGKSSASFPPGCIFMNGNGLVSIDHPVHKVKAIARQDDDGKICGAMFQVDLFTRLQSIPRNGSAANWADTAIVEGD</sequence>
<evidence type="ECO:0000256" key="2">
    <source>
        <dbReference type="ARBA" id="ARBA00022741"/>
    </source>
</evidence>
<dbReference type="EMBL" id="KN434872">
    <property type="protein sequence ID" value="KHG26053.1"/>
    <property type="molecule type" value="Genomic_DNA"/>
</dbReference>
<keyword evidence="6" id="KW-0238">DNA-binding</keyword>
<dbReference type="SMART" id="SM00533">
    <property type="entry name" value="MUTSd"/>
    <property type="match status" value="1"/>
</dbReference>
<feature type="coiled-coil region" evidence="7">
    <location>
        <begin position="208"/>
        <end position="235"/>
    </location>
</feature>